<keyword evidence="4" id="KW-0067">ATP-binding</keyword>
<dbReference type="EMBL" id="CAJNOQ010003311">
    <property type="protein sequence ID" value="CAF1006043.1"/>
    <property type="molecule type" value="Genomic_DNA"/>
</dbReference>
<dbReference type="Pfam" id="PF14432">
    <property type="entry name" value="DYW_deaminase"/>
    <property type="match status" value="1"/>
</dbReference>
<dbReference type="OrthoDB" id="506431at2759"/>
<dbReference type="PANTHER" id="PTHR11055">
    <property type="entry name" value="BIFUNCTIONAL 3'-PHOSPHOADENOSINE 5'-PHOSPHOSULFATE SYNTHASE"/>
    <property type="match status" value="1"/>
</dbReference>
<evidence type="ECO:0000313" key="11">
    <source>
        <dbReference type="Proteomes" id="UP000663829"/>
    </source>
</evidence>
<reference evidence="9" key="1">
    <citation type="submission" date="2021-02" db="EMBL/GenBank/DDBJ databases">
        <authorList>
            <person name="Nowell W R."/>
        </authorList>
    </citation>
    <scope>NUCLEOTIDE SEQUENCE</scope>
</reference>
<keyword evidence="3" id="KW-0547">Nucleotide-binding</keyword>
<keyword evidence="2" id="KW-0808">Transferase</keyword>
<dbReference type="InterPro" id="IPR014729">
    <property type="entry name" value="Rossmann-like_a/b/a_fold"/>
</dbReference>
<sequence length="732" mass="83772">MTVKPDAMLLTIVFDICGRLRNERGLTIGRNMLSQLSSIHDTIVLNAALHMFMSCADTTTAEQLFNRIKTKDIASFGAMMKGYNMNNDSFKVLTLFERLIEDEIEPDIITFVLVINACAQIGMISCCRSVISRIPKQFLLDKYCQNALIDMWGKAGSLEEAQRIFQTIDKPDVVSFGAMINAFGLNGMGSSAVDLYRRMPVDMRNEIIHICVLNACSHSGLIEEARSIFRDLSPKTTKITTAMVDCMSRMRIFDEAQKLIDDFEQFNDPYPEFRAHDRSNPQSAEIYAELDRISKELIVNGHHYDSSWITRQLKKDETTESVLCGHSEKLAIAFNFIQKPIPSPIQITKNLRVCVCSSLENGAIGSLSSLDNPKAHPLESFMNRLRIPMISLDYFDYNKQFDGVKNFHFSIKTNLLQTLAAFIKRYKVNRLYYVVEEEEGHIENQTIPIVLPCSTDDKERLKQSDSSILALYYNGTAVAIIQKPEYYEHRKEERCCRIFGICDREHPHIKMIMDSGDWLIGGELKVFERVRWNDGLDHFRLTPNQLRQRFYEIKVSLIKNSFLRLAVRIAQYQPVLDDDDNVLDRNKTVLAIFPSPMLYAGPREVQWHAKARTTAGVSFYIVGRDPAGIGHPRIKSKDLYDPTYGSKVLTMALGLHRLEILAFRVAAYNKIEKKMDFYDPLKHDQYDFISGTKMRQIARMGALPPDGFMVQSAWNVLASYYNNLQSEKNKCN</sequence>
<dbReference type="InterPro" id="IPR015947">
    <property type="entry name" value="PUA-like_sf"/>
</dbReference>
<dbReference type="InterPro" id="IPR002885">
    <property type="entry name" value="PPR_rpt"/>
</dbReference>
<dbReference type="SUPFAM" id="SSF52374">
    <property type="entry name" value="Nucleotidylyl transferase"/>
    <property type="match status" value="1"/>
</dbReference>
<comment type="pathway">
    <text evidence="1">Sulfur metabolism.</text>
</comment>
<evidence type="ECO:0000313" key="9">
    <source>
        <dbReference type="EMBL" id="CAF1006043.1"/>
    </source>
</evidence>
<evidence type="ECO:0000256" key="4">
    <source>
        <dbReference type="ARBA" id="ARBA00022840"/>
    </source>
</evidence>
<evidence type="ECO:0000313" key="10">
    <source>
        <dbReference type="EMBL" id="CAF3777334.1"/>
    </source>
</evidence>
<dbReference type="InterPro" id="IPR024951">
    <property type="entry name" value="Sulfurylase_cat_dom"/>
</dbReference>
<dbReference type="Gene3D" id="1.25.40.10">
    <property type="entry name" value="Tetratricopeptide repeat domain"/>
    <property type="match status" value="2"/>
</dbReference>
<keyword evidence="11" id="KW-1185">Reference proteome</keyword>
<name>A0A814H7J6_9BILA</name>
<dbReference type="GO" id="GO:0050428">
    <property type="term" value="P:3'-phosphoadenosine 5'-phosphosulfate biosynthetic process"/>
    <property type="evidence" value="ECO:0007669"/>
    <property type="project" value="TreeGrafter"/>
</dbReference>
<dbReference type="GO" id="GO:0000103">
    <property type="term" value="P:sulfate assimilation"/>
    <property type="evidence" value="ECO:0007669"/>
    <property type="project" value="TreeGrafter"/>
</dbReference>
<evidence type="ECO:0000256" key="3">
    <source>
        <dbReference type="ARBA" id="ARBA00022741"/>
    </source>
</evidence>
<dbReference type="GO" id="GO:0005524">
    <property type="term" value="F:ATP binding"/>
    <property type="evidence" value="ECO:0007669"/>
    <property type="project" value="UniProtKB-KW"/>
</dbReference>
<dbReference type="InterPro" id="IPR011990">
    <property type="entry name" value="TPR-like_helical_dom_sf"/>
</dbReference>
<dbReference type="GO" id="GO:0008270">
    <property type="term" value="F:zinc ion binding"/>
    <property type="evidence" value="ECO:0007669"/>
    <property type="project" value="InterPro"/>
</dbReference>
<dbReference type="Proteomes" id="UP000681722">
    <property type="component" value="Unassembled WGS sequence"/>
</dbReference>
<dbReference type="Pfam" id="PF01535">
    <property type="entry name" value="PPR"/>
    <property type="match status" value="4"/>
</dbReference>
<dbReference type="AlphaFoldDB" id="A0A814H7J6"/>
<feature type="domain" description="ATP-sulfurylase PUA-like" evidence="7">
    <location>
        <begin position="422"/>
        <end position="529"/>
    </location>
</feature>
<protein>
    <recommendedName>
        <fullName evidence="12">Sulfate adenylyltransferase</fullName>
    </recommendedName>
</protein>
<dbReference type="InterPro" id="IPR032867">
    <property type="entry name" value="DYW_dom"/>
</dbReference>
<evidence type="ECO:0000256" key="5">
    <source>
        <dbReference type="PROSITE-ProRule" id="PRU00708"/>
    </source>
</evidence>
<comment type="caution">
    <text evidence="9">The sequence shown here is derived from an EMBL/GenBank/DDBJ whole genome shotgun (WGS) entry which is preliminary data.</text>
</comment>
<proteinExistence type="predicted"/>
<dbReference type="PROSITE" id="PS51375">
    <property type="entry name" value="PPR"/>
    <property type="match status" value="1"/>
</dbReference>
<feature type="domain" description="DYW" evidence="8">
    <location>
        <begin position="301"/>
        <end position="355"/>
    </location>
</feature>
<evidence type="ECO:0000259" key="8">
    <source>
        <dbReference type="Pfam" id="PF14432"/>
    </source>
</evidence>
<dbReference type="Proteomes" id="UP000663829">
    <property type="component" value="Unassembled WGS sequence"/>
</dbReference>
<evidence type="ECO:0000256" key="1">
    <source>
        <dbReference type="ARBA" id="ARBA00004678"/>
    </source>
</evidence>
<dbReference type="GO" id="GO:0004781">
    <property type="term" value="F:sulfate adenylyltransferase (ATP) activity"/>
    <property type="evidence" value="ECO:0007669"/>
    <property type="project" value="InterPro"/>
</dbReference>
<gene>
    <name evidence="9" type="ORF">GPM918_LOCUS14014</name>
    <name evidence="10" type="ORF">SRO942_LOCUS14014</name>
</gene>
<feature type="repeat" description="PPR" evidence="5">
    <location>
        <begin position="72"/>
        <end position="106"/>
    </location>
</feature>
<dbReference type="GO" id="GO:0004020">
    <property type="term" value="F:adenylylsulfate kinase activity"/>
    <property type="evidence" value="ECO:0007669"/>
    <property type="project" value="TreeGrafter"/>
</dbReference>
<dbReference type="SUPFAM" id="SSF88697">
    <property type="entry name" value="PUA domain-like"/>
    <property type="match status" value="1"/>
</dbReference>
<organism evidence="9 11">
    <name type="scientific">Didymodactylos carnosus</name>
    <dbReference type="NCBI Taxonomy" id="1234261"/>
    <lineage>
        <taxon>Eukaryota</taxon>
        <taxon>Metazoa</taxon>
        <taxon>Spiralia</taxon>
        <taxon>Gnathifera</taxon>
        <taxon>Rotifera</taxon>
        <taxon>Eurotatoria</taxon>
        <taxon>Bdelloidea</taxon>
        <taxon>Philodinida</taxon>
        <taxon>Philodinidae</taxon>
        <taxon>Didymodactylos</taxon>
    </lineage>
</organism>
<dbReference type="Gene3D" id="3.10.400.10">
    <property type="entry name" value="Sulfate adenylyltransferase"/>
    <property type="match status" value="1"/>
</dbReference>
<dbReference type="Gene3D" id="3.40.50.620">
    <property type="entry name" value="HUPs"/>
    <property type="match status" value="1"/>
</dbReference>
<evidence type="ECO:0000256" key="2">
    <source>
        <dbReference type="ARBA" id="ARBA00022679"/>
    </source>
</evidence>
<feature type="domain" description="Sulphate adenylyltransferase catalytic" evidence="6">
    <location>
        <begin position="563"/>
        <end position="719"/>
    </location>
</feature>
<accession>A0A814H7J6</accession>
<dbReference type="PANTHER" id="PTHR11055:SF1">
    <property type="entry name" value="PAPS SYNTHETASE, ISOFORM D"/>
    <property type="match status" value="1"/>
</dbReference>
<dbReference type="InterPro" id="IPR025980">
    <property type="entry name" value="ATP-Sase_PUA-like_dom"/>
</dbReference>
<dbReference type="EMBL" id="CAJOBC010003311">
    <property type="protein sequence ID" value="CAF3777334.1"/>
    <property type="molecule type" value="Genomic_DNA"/>
</dbReference>
<evidence type="ECO:0000259" key="6">
    <source>
        <dbReference type="Pfam" id="PF01747"/>
    </source>
</evidence>
<evidence type="ECO:0000259" key="7">
    <source>
        <dbReference type="Pfam" id="PF14306"/>
    </source>
</evidence>
<dbReference type="Pfam" id="PF14306">
    <property type="entry name" value="PUA_2"/>
    <property type="match status" value="1"/>
</dbReference>
<evidence type="ECO:0008006" key="12">
    <source>
        <dbReference type="Google" id="ProtNLM"/>
    </source>
</evidence>
<dbReference type="Pfam" id="PF01747">
    <property type="entry name" value="ATP-sulfurylase"/>
    <property type="match status" value="1"/>
</dbReference>